<dbReference type="Proteomes" id="UP000054279">
    <property type="component" value="Unassembled WGS sequence"/>
</dbReference>
<gene>
    <name evidence="2" type="ORF">M422DRAFT_259681</name>
</gene>
<feature type="compositionally biased region" description="Acidic residues" evidence="1">
    <location>
        <begin position="184"/>
        <end position="193"/>
    </location>
</feature>
<sequence>MDVQPGFVGMSPVGRRVQLAPPQMFLCDDWRGYQAGEEGRYSEETGIGVKANDEDRPEIFDCLGFVEADLDTLKQTVSELRDLTRIQVLSQLLTYCLFEANNTVRPPGFQEKIFGKDHLGEYEGLLGAVENEGEEDTSGEETETKYANTTLGREDDVVKEKDMVQDVERNEESETEVMVPNIVELEEPEELEETSGITSGEEEGLGGKSEEDGNYLPVKGKKSGTKVTKN</sequence>
<protein>
    <submittedName>
        <fullName evidence="2">Uncharacterized protein</fullName>
    </submittedName>
</protein>
<feature type="compositionally biased region" description="Basic residues" evidence="1">
    <location>
        <begin position="219"/>
        <end position="230"/>
    </location>
</feature>
<organism evidence="2 3">
    <name type="scientific">Sphaerobolus stellatus (strain SS14)</name>
    <dbReference type="NCBI Taxonomy" id="990650"/>
    <lineage>
        <taxon>Eukaryota</taxon>
        <taxon>Fungi</taxon>
        <taxon>Dikarya</taxon>
        <taxon>Basidiomycota</taxon>
        <taxon>Agaricomycotina</taxon>
        <taxon>Agaricomycetes</taxon>
        <taxon>Phallomycetidae</taxon>
        <taxon>Geastrales</taxon>
        <taxon>Sphaerobolaceae</taxon>
        <taxon>Sphaerobolus</taxon>
    </lineage>
</organism>
<evidence type="ECO:0000313" key="3">
    <source>
        <dbReference type="Proteomes" id="UP000054279"/>
    </source>
</evidence>
<name>A0A0C9USL8_SPHS4</name>
<feature type="region of interest" description="Disordered" evidence="1">
    <location>
        <begin position="164"/>
        <end position="230"/>
    </location>
</feature>
<dbReference type="HOGENOM" id="CLU_079442_0_0_1"/>
<evidence type="ECO:0000313" key="2">
    <source>
        <dbReference type="EMBL" id="KIJ37814.1"/>
    </source>
</evidence>
<dbReference type="EMBL" id="KN837166">
    <property type="protein sequence ID" value="KIJ37814.1"/>
    <property type="molecule type" value="Genomic_DNA"/>
</dbReference>
<accession>A0A0C9USL8</accession>
<proteinExistence type="predicted"/>
<reference evidence="2 3" key="1">
    <citation type="submission" date="2014-06" db="EMBL/GenBank/DDBJ databases">
        <title>Evolutionary Origins and Diversification of the Mycorrhizal Mutualists.</title>
        <authorList>
            <consortium name="DOE Joint Genome Institute"/>
            <consortium name="Mycorrhizal Genomics Consortium"/>
            <person name="Kohler A."/>
            <person name="Kuo A."/>
            <person name="Nagy L.G."/>
            <person name="Floudas D."/>
            <person name="Copeland A."/>
            <person name="Barry K.W."/>
            <person name="Cichocki N."/>
            <person name="Veneault-Fourrey C."/>
            <person name="LaButti K."/>
            <person name="Lindquist E.A."/>
            <person name="Lipzen A."/>
            <person name="Lundell T."/>
            <person name="Morin E."/>
            <person name="Murat C."/>
            <person name="Riley R."/>
            <person name="Ohm R."/>
            <person name="Sun H."/>
            <person name="Tunlid A."/>
            <person name="Henrissat B."/>
            <person name="Grigoriev I.V."/>
            <person name="Hibbett D.S."/>
            <person name="Martin F."/>
        </authorList>
    </citation>
    <scope>NUCLEOTIDE SEQUENCE [LARGE SCALE GENOMIC DNA]</scope>
    <source>
        <strain evidence="2 3">SS14</strain>
    </source>
</reference>
<keyword evidence="3" id="KW-1185">Reference proteome</keyword>
<evidence type="ECO:0000256" key="1">
    <source>
        <dbReference type="SAM" id="MobiDB-lite"/>
    </source>
</evidence>
<dbReference type="AlphaFoldDB" id="A0A0C9USL8"/>